<dbReference type="InterPro" id="IPR000490">
    <property type="entry name" value="Glyco_hydro_17"/>
</dbReference>
<evidence type="ECO:0000256" key="6">
    <source>
        <dbReference type="ARBA" id="ARBA00023157"/>
    </source>
</evidence>
<dbReference type="InterPro" id="IPR017853">
    <property type="entry name" value="GH"/>
</dbReference>
<evidence type="ECO:0000256" key="2">
    <source>
        <dbReference type="ARBA" id="ARBA00008773"/>
    </source>
</evidence>
<protein>
    <recommendedName>
        <fullName evidence="3">glucan endo-1,3-beta-D-glucosidase</fullName>
        <ecNumber evidence="3">3.2.1.39</ecNumber>
    </recommendedName>
</protein>
<feature type="domain" description="X8" evidence="10">
    <location>
        <begin position="386"/>
        <end position="471"/>
    </location>
</feature>
<keyword evidence="5" id="KW-0378">Hydrolase</keyword>
<name>A0AAP0X0U1_LIQFO</name>
<dbReference type="EMBL" id="JBBPBK010000003">
    <property type="protein sequence ID" value="KAK9288324.1"/>
    <property type="molecule type" value="Genomic_DNA"/>
</dbReference>
<reference evidence="11 12" key="1">
    <citation type="journal article" date="2024" name="Plant J.">
        <title>Genome sequences and population genomics reveal climatic adaptation and genomic divergence between two closely related sweetgum species.</title>
        <authorList>
            <person name="Xu W.Q."/>
            <person name="Ren C.Q."/>
            <person name="Zhang X.Y."/>
            <person name="Comes H.P."/>
            <person name="Liu X.H."/>
            <person name="Li Y.G."/>
            <person name="Kettle C.J."/>
            <person name="Jalonen R."/>
            <person name="Gaisberger H."/>
            <person name="Ma Y.Z."/>
            <person name="Qiu Y.X."/>
        </authorList>
    </citation>
    <scope>NUCLEOTIDE SEQUENCE [LARGE SCALE GENOMIC DNA]</scope>
    <source>
        <strain evidence="11">Hangzhou</strain>
    </source>
</reference>
<accession>A0AAP0X0U1</accession>
<evidence type="ECO:0000313" key="11">
    <source>
        <dbReference type="EMBL" id="KAK9288324.1"/>
    </source>
</evidence>
<dbReference type="Pfam" id="PF00332">
    <property type="entry name" value="Glyco_hydro_17"/>
    <property type="match status" value="1"/>
</dbReference>
<feature type="chain" id="PRO_5042831430" description="glucan endo-1,3-beta-D-glucosidase" evidence="9">
    <location>
        <begin position="31"/>
        <end position="476"/>
    </location>
</feature>
<evidence type="ECO:0000256" key="9">
    <source>
        <dbReference type="SAM" id="SignalP"/>
    </source>
</evidence>
<evidence type="ECO:0000256" key="1">
    <source>
        <dbReference type="ARBA" id="ARBA00000382"/>
    </source>
</evidence>
<comment type="caution">
    <text evidence="11">The sequence shown here is derived from an EMBL/GenBank/DDBJ whole genome shotgun (WGS) entry which is preliminary data.</text>
</comment>
<dbReference type="EC" id="3.2.1.39" evidence="3"/>
<dbReference type="Gene3D" id="3.20.20.80">
    <property type="entry name" value="Glycosidases"/>
    <property type="match status" value="1"/>
</dbReference>
<dbReference type="SMART" id="SM00768">
    <property type="entry name" value="X8"/>
    <property type="match status" value="1"/>
</dbReference>
<keyword evidence="6" id="KW-1015">Disulfide bond</keyword>
<dbReference type="InterPro" id="IPR012946">
    <property type="entry name" value="X8"/>
</dbReference>
<comment type="similarity">
    <text evidence="2 8">Belongs to the glycosyl hydrolase 17 family.</text>
</comment>
<evidence type="ECO:0000256" key="4">
    <source>
        <dbReference type="ARBA" id="ARBA00022729"/>
    </source>
</evidence>
<dbReference type="Proteomes" id="UP001415857">
    <property type="component" value="Unassembled WGS sequence"/>
</dbReference>
<dbReference type="GO" id="GO:0042973">
    <property type="term" value="F:glucan endo-1,3-beta-D-glucosidase activity"/>
    <property type="evidence" value="ECO:0007669"/>
    <property type="project" value="UniProtKB-EC"/>
</dbReference>
<dbReference type="FunFam" id="3.20.20.80:FF:000005">
    <property type="entry name" value="Glucan endo-1,3-beta-glucosidase 14"/>
    <property type="match status" value="1"/>
</dbReference>
<evidence type="ECO:0000259" key="10">
    <source>
        <dbReference type="SMART" id="SM00768"/>
    </source>
</evidence>
<organism evidence="11 12">
    <name type="scientific">Liquidambar formosana</name>
    <name type="common">Formosan gum</name>
    <dbReference type="NCBI Taxonomy" id="63359"/>
    <lineage>
        <taxon>Eukaryota</taxon>
        <taxon>Viridiplantae</taxon>
        <taxon>Streptophyta</taxon>
        <taxon>Embryophyta</taxon>
        <taxon>Tracheophyta</taxon>
        <taxon>Spermatophyta</taxon>
        <taxon>Magnoliopsida</taxon>
        <taxon>eudicotyledons</taxon>
        <taxon>Gunneridae</taxon>
        <taxon>Pentapetalae</taxon>
        <taxon>Saxifragales</taxon>
        <taxon>Altingiaceae</taxon>
        <taxon>Liquidambar</taxon>
    </lineage>
</organism>
<keyword evidence="4 9" id="KW-0732">Signal</keyword>
<gene>
    <name evidence="11" type="ORF">L1049_016775</name>
</gene>
<proteinExistence type="inferred from homology"/>
<dbReference type="SUPFAM" id="SSF51445">
    <property type="entry name" value="(Trans)glycosidases"/>
    <property type="match status" value="1"/>
</dbReference>
<evidence type="ECO:0000256" key="3">
    <source>
        <dbReference type="ARBA" id="ARBA00012780"/>
    </source>
</evidence>
<sequence length="476" mass="53041">MDKHTSGNKATEMGVINALFFFSLLTFSNGQISSNIGICYGQLGNNLLSPYQSIEFINSMKAGRVKIYDANPEVLKLLAGTGLHVSIMVPNNEISNIASNQTLANQWVRNNVVPHYPQTMIRFLLVGNEVLSYSSDQDRENWFNLVPAMRRIRASLKSLNIRNIKVGTPLAMDVLQSSFPPSNGMFRSDVSERVMVPLLHFLNVTKSFFFLDVYPYFPWSADPNHISLDYALSRGTRFTYTDPGSGLRYTNLLDQMLDSVIFAMTKLGYPNVQLSIAETGWPHAGDIDQPGANIYNAAIYNRNLVRKMTANPPVGTPARPGMDIPTFLFSLYDENRKSGPETERHWGLLHPNGSPVYEVDLTGKREESEYDSLPVPRNNRPYKGKIWCVVARGTNVMELGAPLIHACSQGNGTCDALVPGKECYEPIMVTWHASYAFSSYWAQFRSQGATCSFNGLAVQTTRDPSRGSCKFPSVTL</sequence>
<evidence type="ECO:0000256" key="8">
    <source>
        <dbReference type="RuleBase" id="RU004335"/>
    </source>
</evidence>
<dbReference type="AlphaFoldDB" id="A0AAP0X0U1"/>
<evidence type="ECO:0000256" key="7">
    <source>
        <dbReference type="ARBA" id="ARBA00023295"/>
    </source>
</evidence>
<dbReference type="InterPro" id="IPR044965">
    <property type="entry name" value="Glyco_hydro_17_plant"/>
</dbReference>
<dbReference type="GO" id="GO:0005975">
    <property type="term" value="P:carbohydrate metabolic process"/>
    <property type="evidence" value="ECO:0007669"/>
    <property type="project" value="InterPro"/>
</dbReference>
<keyword evidence="12" id="KW-1185">Reference proteome</keyword>
<dbReference type="PANTHER" id="PTHR32227">
    <property type="entry name" value="GLUCAN ENDO-1,3-BETA-GLUCOSIDASE BG1-RELATED-RELATED"/>
    <property type="match status" value="1"/>
</dbReference>
<feature type="signal peptide" evidence="9">
    <location>
        <begin position="1"/>
        <end position="30"/>
    </location>
</feature>
<comment type="catalytic activity">
    <reaction evidence="1">
        <text>Hydrolysis of (1-&gt;3)-beta-D-glucosidic linkages in (1-&gt;3)-beta-D-glucans.</text>
        <dbReference type="EC" id="3.2.1.39"/>
    </reaction>
</comment>
<evidence type="ECO:0000256" key="5">
    <source>
        <dbReference type="ARBA" id="ARBA00022801"/>
    </source>
</evidence>
<evidence type="ECO:0000313" key="12">
    <source>
        <dbReference type="Proteomes" id="UP001415857"/>
    </source>
</evidence>
<dbReference type="Pfam" id="PF07983">
    <property type="entry name" value="X8"/>
    <property type="match status" value="1"/>
</dbReference>
<keyword evidence="7" id="KW-0326">Glycosidase</keyword>